<proteinExistence type="predicted"/>
<dbReference type="EMBL" id="JH001148">
    <property type="protein sequence ID" value="EGW01052.1"/>
    <property type="molecule type" value="Genomic_DNA"/>
</dbReference>
<feature type="compositionally biased region" description="Basic and acidic residues" evidence="1">
    <location>
        <begin position="43"/>
        <end position="52"/>
    </location>
</feature>
<accession>G3I2W5</accession>
<evidence type="ECO:0000256" key="1">
    <source>
        <dbReference type="SAM" id="MobiDB-lite"/>
    </source>
</evidence>
<sequence>MGGGGRALNSTRSNTKKTAIPTSKAGTLTLDAWSFFRSTLARESGKSSSDRSYRKKQVFMGAGPGKHSGQSPHAPTYLILCFIESS</sequence>
<feature type="region of interest" description="Disordered" evidence="1">
    <location>
        <begin position="1"/>
        <end position="22"/>
    </location>
</feature>
<organism evidence="2 3">
    <name type="scientific">Cricetulus griseus</name>
    <name type="common">Chinese hamster</name>
    <name type="synonym">Cricetulus barabensis griseus</name>
    <dbReference type="NCBI Taxonomy" id="10029"/>
    <lineage>
        <taxon>Eukaryota</taxon>
        <taxon>Metazoa</taxon>
        <taxon>Chordata</taxon>
        <taxon>Craniata</taxon>
        <taxon>Vertebrata</taxon>
        <taxon>Euteleostomi</taxon>
        <taxon>Mammalia</taxon>
        <taxon>Eutheria</taxon>
        <taxon>Euarchontoglires</taxon>
        <taxon>Glires</taxon>
        <taxon>Rodentia</taxon>
        <taxon>Myomorpha</taxon>
        <taxon>Muroidea</taxon>
        <taxon>Cricetidae</taxon>
        <taxon>Cricetinae</taxon>
        <taxon>Cricetulus</taxon>
    </lineage>
</organism>
<name>G3I2W5_CRIGR</name>
<evidence type="ECO:0000313" key="2">
    <source>
        <dbReference type="EMBL" id="EGW01052.1"/>
    </source>
</evidence>
<dbReference type="InParanoid" id="G3I2W5"/>
<dbReference type="AlphaFoldDB" id="G3I2W5"/>
<protein>
    <submittedName>
        <fullName evidence="2">Uncharacterized protein</fullName>
    </submittedName>
</protein>
<dbReference type="Proteomes" id="UP000001075">
    <property type="component" value="Unassembled WGS sequence"/>
</dbReference>
<reference evidence="3" key="1">
    <citation type="journal article" date="2011" name="Nat. Biotechnol.">
        <title>The genomic sequence of the Chinese hamster ovary (CHO)-K1 cell line.</title>
        <authorList>
            <person name="Xu X."/>
            <person name="Nagarajan H."/>
            <person name="Lewis N.E."/>
            <person name="Pan S."/>
            <person name="Cai Z."/>
            <person name="Liu X."/>
            <person name="Chen W."/>
            <person name="Xie M."/>
            <person name="Wang W."/>
            <person name="Hammond S."/>
            <person name="Andersen M.R."/>
            <person name="Neff N."/>
            <person name="Passarelli B."/>
            <person name="Koh W."/>
            <person name="Fan H.C."/>
            <person name="Wang J."/>
            <person name="Gui Y."/>
            <person name="Lee K.H."/>
            <person name="Betenbaugh M.J."/>
            <person name="Quake S.R."/>
            <person name="Famili I."/>
            <person name="Palsson B.O."/>
            <person name="Wang J."/>
        </authorList>
    </citation>
    <scope>NUCLEOTIDE SEQUENCE [LARGE SCALE GENOMIC DNA]</scope>
    <source>
        <strain evidence="3">CHO K1 cell line</strain>
    </source>
</reference>
<feature type="region of interest" description="Disordered" evidence="1">
    <location>
        <begin position="42"/>
        <end position="73"/>
    </location>
</feature>
<gene>
    <name evidence="2" type="ORF">I79_017760</name>
</gene>
<evidence type="ECO:0000313" key="3">
    <source>
        <dbReference type="Proteomes" id="UP000001075"/>
    </source>
</evidence>
<feature type="compositionally biased region" description="Polar residues" evidence="1">
    <location>
        <begin position="8"/>
        <end position="22"/>
    </location>
</feature>